<comment type="subcellular location">
    <subcellularLocation>
        <location evidence="1">Cell membrane</location>
        <topology evidence="1">Multi-pass membrane protein</topology>
    </subcellularLocation>
</comment>
<feature type="transmembrane region" description="Helical" evidence="9">
    <location>
        <begin position="396"/>
        <end position="417"/>
    </location>
</feature>
<evidence type="ECO:0000313" key="11">
    <source>
        <dbReference type="EMBL" id="ACB25538.1"/>
    </source>
</evidence>
<dbReference type="InterPro" id="IPR020846">
    <property type="entry name" value="MFS_dom"/>
</dbReference>
<feature type="transmembrane region" description="Helical" evidence="9">
    <location>
        <begin position="309"/>
        <end position="325"/>
    </location>
</feature>
<evidence type="ECO:0000256" key="6">
    <source>
        <dbReference type="ARBA" id="ARBA00022989"/>
    </source>
</evidence>
<comment type="similarity">
    <text evidence="2">Belongs to the major facilitator superfamily.</text>
</comment>
<gene>
    <name evidence="11" type="ordered locus">Mrad2831_3562</name>
</gene>
<evidence type="ECO:0000256" key="7">
    <source>
        <dbReference type="ARBA" id="ARBA00023136"/>
    </source>
</evidence>
<dbReference type="PANTHER" id="PTHR43271">
    <property type="entry name" value="BLL2771 PROTEIN"/>
    <property type="match status" value="1"/>
</dbReference>
<dbReference type="GO" id="GO:0005886">
    <property type="term" value="C:plasma membrane"/>
    <property type="evidence" value="ECO:0007669"/>
    <property type="project" value="UniProtKB-SubCell"/>
</dbReference>
<keyword evidence="3" id="KW-0813">Transport</keyword>
<dbReference type="InterPro" id="IPR036259">
    <property type="entry name" value="MFS_trans_sf"/>
</dbReference>
<dbReference type="STRING" id="426355.Mrad2831_3562"/>
<feature type="transmembrane region" description="Helical" evidence="9">
    <location>
        <begin position="132"/>
        <end position="153"/>
    </location>
</feature>
<feature type="transmembrane region" description="Helical" evidence="9">
    <location>
        <begin position="76"/>
        <end position="95"/>
    </location>
</feature>
<keyword evidence="6 9" id="KW-1133">Transmembrane helix</keyword>
<proteinExistence type="inferred from homology"/>
<dbReference type="InterPro" id="IPR011701">
    <property type="entry name" value="MFS"/>
</dbReference>
<evidence type="ECO:0000313" key="12">
    <source>
        <dbReference type="Proteomes" id="UP000006589"/>
    </source>
</evidence>
<protein>
    <submittedName>
        <fullName evidence="11">Major facilitator superfamily MFS_1</fullName>
    </submittedName>
</protein>
<evidence type="ECO:0000259" key="10">
    <source>
        <dbReference type="PROSITE" id="PS50850"/>
    </source>
</evidence>
<dbReference type="AlphaFoldDB" id="B1LUV2"/>
<name>B1LUV2_METRJ</name>
<keyword evidence="5 9" id="KW-0812">Transmembrane</keyword>
<feature type="transmembrane region" description="Helical" evidence="9">
    <location>
        <begin position="368"/>
        <end position="390"/>
    </location>
</feature>
<dbReference type="Gene3D" id="1.20.1250.20">
    <property type="entry name" value="MFS general substrate transporter like domains"/>
    <property type="match status" value="1"/>
</dbReference>
<keyword evidence="7 9" id="KW-0472">Membrane</keyword>
<sequence length="428" mass="43764">MRCRESDPARVAKRAMTDSTEPALSSRAAVSAPPATSIPRLILVLACAGFGSTFALRSVEPLVGVLARDLASDAHTVALLSTAFALPYAFIQPVLGPIGDALGKERVMSTCLAVLAVALTLCSVAPDIGSLFGLRMLAGAAAGGCIPLSLALLGDRVPMESRQVAIGRFLVAVILGQLSGSTFAGLIEAAIGWRGVFAVTAAVAALACAATVFGFDRAGRAPARRPAFGEAVTRYRTILRNPRARVLFAAVFIEAIAIFGVFPHLAPLIEARGEGGPREAGLVLAGFAVGGLLYSALVGLLVRLLGLPRMLIGGGLICGASLTVVGLAGSWQVDCAALTAMGLGFYMLHNTYQTQVTEVAPKARASAVALHAFSFFCGQALGVAVIGQALLRLGQLGALLGCAVTILALGIATAIALRQKPAPVAFPS</sequence>
<evidence type="ECO:0000256" key="2">
    <source>
        <dbReference type="ARBA" id="ARBA00008335"/>
    </source>
</evidence>
<dbReference type="Proteomes" id="UP000006589">
    <property type="component" value="Chromosome"/>
</dbReference>
<feature type="region of interest" description="Disordered" evidence="8">
    <location>
        <begin position="1"/>
        <end position="28"/>
    </location>
</feature>
<dbReference type="PANTHER" id="PTHR43271:SF2">
    <property type="entry name" value="BLL2771 PROTEIN"/>
    <property type="match status" value="1"/>
</dbReference>
<evidence type="ECO:0000256" key="8">
    <source>
        <dbReference type="SAM" id="MobiDB-lite"/>
    </source>
</evidence>
<feature type="transmembrane region" description="Helical" evidence="9">
    <location>
        <begin position="165"/>
        <end position="187"/>
    </location>
</feature>
<dbReference type="HOGENOM" id="CLU_001265_61_5_5"/>
<dbReference type="SUPFAM" id="SSF103473">
    <property type="entry name" value="MFS general substrate transporter"/>
    <property type="match status" value="1"/>
</dbReference>
<feature type="transmembrane region" description="Helical" evidence="9">
    <location>
        <begin position="282"/>
        <end position="302"/>
    </location>
</feature>
<dbReference type="EMBL" id="CP001001">
    <property type="protein sequence ID" value="ACB25538.1"/>
    <property type="molecule type" value="Genomic_DNA"/>
</dbReference>
<feature type="transmembrane region" description="Helical" evidence="9">
    <location>
        <begin position="193"/>
        <end position="215"/>
    </location>
</feature>
<evidence type="ECO:0000256" key="3">
    <source>
        <dbReference type="ARBA" id="ARBA00022448"/>
    </source>
</evidence>
<dbReference type="CDD" id="cd17324">
    <property type="entry name" value="MFS_NepI_like"/>
    <property type="match status" value="1"/>
</dbReference>
<feature type="transmembrane region" description="Helical" evidence="9">
    <location>
        <begin position="244"/>
        <end position="262"/>
    </location>
</feature>
<dbReference type="Pfam" id="PF07690">
    <property type="entry name" value="MFS_1"/>
    <property type="match status" value="2"/>
</dbReference>
<organism evidence="11 12">
    <name type="scientific">Methylobacterium radiotolerans (strain ATCC 27329 / DSM 1819 / JCM 2831 / NBRC 15690 / NCIMB 10815 / 0-1)</name>
    <dbReference type="NCBI Taxonomy" id="426355"/>
    <lineage>
        <taxon>Bacteria</taxon>
        <taxon>Pseudomonadati</taxon>
        <taxon>Pseudomonadota</taxon>
        <taxon>Alphaproteobacteria</taxon>
        <taxon>Hyphomicrobiales</taxon>
        <taxon>Methylobacteriaceae</taxon>
        <taxon>Methylobacterium</taxon>
    </lineage>
</organism>
<evidence type="ECO:0000256" key="9">
    <source>
        <dbReference type="SAM" id="Phobius"/>
    </source>
</evidence>
<keyword evidence="4" id="KW-1003">Cell membrane</keyword>
<evidence type="ECO:0000256" key="1">
    <source>
        <dbReference type="ARBA" id="ARBA00004651"/>
    </source>
</evidence>
<accession>B1LUV2</accession>
<feature type="transmembrane region" description="Helical" evidence="9">
    <location>
        <begin position="107"/>
        <end position="126"/>
    </location>
</feature>
<dbReference type="eggNOG" id="COG2814">
    <property type="taxonomic scope" value="Bacteria"/>
</dbReference>
<evidence type="ECO:0000256" key="4">
    <source>
        <dbReference type="ARBA" id="ARBA00022475"/>
    </source>
</evidence>
<feature type="compositionally biased region" description="Basic and acidic residues" evidence="8">
    <location>
        <begin position="1"/>
        <end position="10"/>
    </location>
</feature>
<dbReference type="GO" id="GO:0022857">
    <property type="term" value="F:transmembrane transporter activity"/>
    <property type="evidence" value="ECO:0007669"/>
    <property type="project" value="InterPro"/>
</dbReference>
<feature type="domain" description="Major facilitator superfamily (MFS) profile" evidence="10">
    <location>
        <begin position="41"/>
        <end position="420"/>
    </location>
</feature>
<feature type="transmembrane region" description="Helical" evidence="9">
    <location>
        <begin position="37"/>
        <end position="56"/>
    </location>
</feature>
<dbReference type="PROSITE" id="PS50850">
    <property type="entry name" value="MFS"/>
    <property type="match status" value="1"/>
</dbReference>
<reference evidence="11 12" key="1">
    <citation type="submission" date="2008-03" db="EMBL/GenBank/DDBJ databases">
        <title>Complete sequence of chromosome of Methylobacterium radiotolerans JCM 2831.</title>
        <authorList>
            <consortium name="US DOE Joint Genome Institute"/>
            <person name="Copeland A."/>
            <person name="Lucas S."/>
            <person name="Lapidus A."/>
            <person name="Glavina del Rio T."/>
            <person name="Dalin E."/>
            <person name="Tice H."/>
            <person name="Bruce D."/>
            <person name="Goodwin L."/>
            <person name="Pitluck S."/>
            <person name="Kiss H."/>
            <person name="Brettin T."/>
            <person name="Detter J.C."/>
            <person name="Han C."/>
            <person name="Kuske C.R."/>
            <person name="Schmutz J."/>
            <person name="Larimer F."/>
            <person name="Land M."/>
            <person name="Hauser L."/>
            <person name="Kyrpides N."/>
            <person name="Mikhailova N."/>
            <person name="Marx C.J."/>
            <person name="Richardson P."/>
        </authorList>
    </citation>
    <scope>NUCLEOTIDE SEQUENCE [LARGE SCALE GENOMIC DNA]</scope>
    <source>
        <strain evidence="12">ATCC 27329 / DSM 1819 / JCM 2831 / NBRC 15690 / NCIMB 10815 / 0-1</strain>
    </source>
</reference>
<evidence type="ECO:0000256" key="5">
    <source>
        <dbReference type="ARBA" id="ARBA00022692"/>
    </source>
</evidence>
<dbReference type="KEGG" id="mrd:Mrad2831_3562"/>